<dbReference type="PANTHER" id="PTHR42695">
    <property type="entry name" value="GLUTAMINE AMIDOTRANSFERASE YLR126C-RELATED"/>
    <property type="match status" value="1"/>
</dbReference>
<name>A0ABQ6VA09_9MICO</name>
<dbReference type="Pfam" id="PF00117">
    <property type="entry name" value="GATase"/>
    <property type="match status" value="1"/>
</dbReference>
<dbReference type="Gene3D" id="3.40.50.880">
    <property type="match status" value="1"/>
</dbReference>
<dbReference type="SUPFAM" id="SSF52317">
    <property type="entry name" value="Class I glutamine amidotransferase-like"/>
    <property type="match status" value="1"/>
</dbReference>
<evidence type="ECO:0000259" key="1">
    <source>
        <dbReference type="Pfam" id="PF00117"/>
    </source>
</evidence>
<dbReference type="EMBL" id="WAAO01000001">
    <property type="protein sequence ID" value="KAB1867048.1"/>
    <property type="molecule type" value="Genomic_DNA"/>
</dbReference>
<dbReference type="Proteomes" id="UP000478836">
    <property type="component" value="Unassembled WGS sequence"/>
</dbReference>
<dbReference type="RefSeq" id="WP_151458728.1">
    <property type="nucleotide sequence ID" value="NZ_WAAO01000001.1"/>
</dbReference>
<keyword evidence="3" id="KW-1185">Reference proteome</keyword>
<dbReference type="InterPro" id="IPR044992">
    <property type="entry name" value="ChyE-like"/>
</dbReference>
<accession>A0ABQ6VA09</accession>
<dbReference type="InterPro" id="IPR029062">
    <property type="entry name" value="Class_I_gatase-like"/>
</dbReference>
<sequence>MASLLYVCVRPEIGAADAEHASFRRALGADVVDRLNLLEEPLDVARLQGYRGVVVGGSPFNVSDAVKSAEQLRVEADLADLARAAIAGDVAVFFTCFSIGVVTRMLGGEVVTDTPEAASATVIDATPAAATDPVFGPSGPALTVFTAHKESAAAVPPGAVLLATNTACPVQAYRVGTHLYAAQFHPEPTPRDFADRMTFYRTTGYFDPDEFDAVQQQVLAASVTEGAALLRRFAETFAGAQPAAESSSSDTRSRR</sequence>
<evidence type="ECO:0000313" key="3">
    <source>
        <dbReference type="Proteomes" id="UP000478836"/>
    </source>
</evidence>
<proteinExistence type="predicted"/>
<comment type="caution">
    <text evidence="2">The sequence shown here is derived from an EMBL/GenBank/DDBJ whole genome shotgun (WGS) entry which is preliminary data.</text>
</comment>
<dbReference type="GeneID" id="77475672"/>
<feature type="domain" description="Glutamine amidotransferase" evidence="1">
    <location>
        <begin position="43"/>
        <end position="199"/>
    </location>
</feature>
<organism evidence="2 3">
    <name type="scientific">Microbacterium algeriense</name>
    <dbReference type="NCBI Taxonomy" id="2615184"/>
    <lineage>
        <taxon>Bacteria</taxon>
        <taxon>Bacillati</taxon>
        <taxon>Actinomycetota</taxon>
        <taxon>Actinomycetes</taxon>
        <taxon>Micrococcales</taxon>
        <taxon>Microbacteriaceae</taxon>
        <taxon>Microbacterium</taxon>
    </lineage>
</organism>
<gene>
    <name evidence="2" type="ORF">F6A08_04390</name>
</gene>
<dbReference type="InterPro" id="IPR017926">
    <property type="entry name" value="GATASE"/>
</dbReference>
<evidence type="ECO:0000313" key="2">
    <source>
        <dbReference type="EMBL" id="KAB1867048.1"/>
    </source>
</evidence>
<dbReference type="PANTHER" id="PTHR42695:SF5">
    <property type="entry name" value="GLUTAMINE AMIDOTRANSFERASE YLR126C-RELATED"/>
    <property type="match status" value="1"/>
</dbReference>
<protein>
    <submittedName>
        <fullName evidence="2">GMP synthase</fullName>
    </submittedName>
</protein>
<reference evidence="3" key="1">
    <citation type="submission" date="2019-09" db="EMBL/GenBank/DDBJ databases">
        <title>Whole genome sequencing of Microbacterium maritypicum.</title>
        <authorList>
            <person name="Lenchi N."/>
        </authorList>
    </citation>
    <scope>NUCLEOTIDE SEQUENCE [LARGE SCALE GENOMIC DNA]</scope>
    <source>
        <strain evidence="3">G1</strain>
    </source>
</reference>